<name>A0ACA9SAK8_9GLOM</name>
<accession>A0ACA9SAK8</accession>
<feature type="non-terminal residue" evidence="1">
    <location>
        <position position="1"/>
    </location>
</feature>
<reference evidence="1" key="1">
    <citation type="submission" date="2021-06" db="EMBL/GenBank/DDBJ databases">
        <authorList>
            <person name="Kallberg Y."/>
            <person name="Tangrot J."/>
            <person name="Rosling A."/>
        </authorList>
    </citation>
    <scope>NUCLEOTIDE SEQUENCE</scope>
    <source>
        <strain evidence="1">MA461A</strain>
    </source>
</reference>
<keyword evidence="2" id="KW-1185">Reference proteome</keyword>
<proteinExistence type="predicted"/>
<dbReference type="EMBL" id="CAJVQC010103539">
    <property type="protein sequence ID" value="CAG8832367.1"/>
    <property type="molecule type" value="Genomic_DNA"/>
</dbReference>
<gene>
    <name evidence="1" type="ORF">RPERSI_LOCUS28432</name>
</gene>
<evidence type="ECO:0000313" key="2">
    <source>
        <dbReference type="Proteomes" id="UP000789920"/>
    </source>
</evidence>
<dbReference type="Proteomes" id="UP000789920">
    <property type="component" value="Unassembled WGS sequence"/>
</dbReference>
<evidence type="ECO:0000313" key="1">
    <source>
        <dbReference type="EMBL" id="CAG8832367.1"/>
    </source>
</evidence>
<comment type="caution">
    <text evidence="1">The sequence shown here is derived from an EMBL/GenBank/DDBJ whole genome shotgun (WGS) entry which is preliminary data.</text>
</comment>
<sequence>KVRSTVKCMISENDAVIGAAVKYNIGVDYKPDSSNLNNSRCVLEKCPKLSLLPKSKLTWLLLTMSTPCPFTDDQEIATKATIAHHQIRRAIQTRDRNEHLVHAYYLDSILDVASRNQLANLRNMISRHYFIEATRTYYLFERLGVEQPYRTSISCST</sequence>
<organism evidence="1 2">
    <name type="scientific">Racocetra persica</name>
    <dbReference type="NCBI Taxonomy" id="160502"/>
    <lineage>
        <taxon>Eukaryota</taxon>
        <taxon>Fungi</taxon>
        <taxon>Fungi incertae sedis</taxon>
        <taxon>Mucoromycota</taxon>
        <taxon>Glomeromycotina</taxon>
        <taxon>Glomeromycetes</taxon>
        <taxon>Diversisporales</taxon>
        <taxon>Gigasporaceae</taxon>
        <taxon>Racocetra</taxon>
    </lineage>
</organism>
<protein>
    <submittedName>
        <fullName evidence="1">4019_t:CDS:1</fullName>
    </submittedName>
</protein>